<dbReference type="GeneID" id="37227425"/>
<feature type="region of interest" description="Disordered" evidence="1">
    <location>
        <begin position="304"/>
        <end position="325"/>
    </location>
</feature>
<evidence type="ECO:0000313" key="5">
    <source>
        <dbReference type="Proteomes" id="UP000249402"/>
    </source>
</evidence>
<dbReference type="RefSeq" id="XP_025577684.1">
    <property type="nucleotide sequence ID" value="XM_025722560.1"/>
</dbReference>
<dbReference type="Pfam" id="PF21666">
    <property type="entry name" value="DUF4246_N"/>
    <property type="match status" value="1"/>
</dbReference>
<dbReference type="VEuPathDB" id="FungiDB:BO80DRAFT_463040"/>
<dbReference type="STRING" id="1448316.A0A395H641"/>
<dbReference type="PANTHER" id="PTHR33119:SF1">
    <property type="entry name" value="FE2OG DIOXYGENASE DOMAIN-CONTAINING PROTEIN"/>
    <property type="match status" value="1"/>
</dbReference>
<feature type="domain" description="DUF4246" evidence="2">
    <location>
        <begin position="99"/>
        <end position="528"/>
    </location>
</feature>
<evidence type="ECO:0000259" key="3">
    <source>
        <dbReference type="Pfam" id="PF21666"/>
    </source>
</evidence>
<dbReference type="OrthoDB" id="415532at2759"/>
<dbReference type="InterPro" id="IPR025340">
    <property type="entry name" value="DUF4246"/>
</dbReference>
<evidence type="ECO:0000259" key="2">
    <source>
        <dbReference type="Pfam" id="PF14033"/>
    </source>
</evidence>
<organism evidence="4 5">
    <name type="scientific">Aspergillus ibericus CBS 121593</name>
    <dbReference type="NCBI Taxonomy" id="1448316"/>
    <lineage>
        <taxon>Eukaryota</taxon>
        <taxon>Fungi</taxon>
        <taxon>Dikarya</taxon>
        <taxon>Ascomycota</taxon>
        <taxon>Pezizomycotina</taxon>
        <taxon>Eurotiomycetes</taxon>
        <taxon>Eurotiomycetidae</taxon>
        <taxon>Eurotiales</taxon>
        <taxon>Aspergillaceae</taxon>
        <taxon>Aspergillus</taxon>
        <taxon>Aspergillus subgen. Circumdati</taxon>
    </lineage>
</organism>
<reference evidence="4 5" key="1">
    <citation type="submission" date="2018-02" db="EMBL/GenBank/DDBJ databases">
        <title>The genomes of Aspergillus section Nigri reveals drivers in fungal speciation.</title>
        <authorList>
            <consortium name="DOE Joint Genome Institute"/>
            <person name="Vesth T.C."/>
            <person name="Nybo J."/>
            <person name="Theobald S."/>
            <person name="Brandl J."/>
            <person name="Frisvad J.C."/>
            <person name="Nielsen K.F."/>
            <person name="Lyhne E.K."/>
            <person name="Kogle M.E."/>
            <person name="Kuo A."/>
            <person name="Riley R."/>
            <person name="Clum A."/>
            <person name="Nolan M."/>
            <person name="Lipzen A."/>
            <person name="Salamov A."/>
            <person name="Henrissat B."/>
            <person name="Wiebenga A."/>
            <person name="De vries R.P."/>
            <person name="Grigoriev I.V."/>
            <person name="Mortensen U.H."/>
            <person name="Andersen M.R."/>
            <person name="Baker S.E."/>
        </authorList>
    </citation>
    <scope>NUCLEOTIDE SEQUENCE [LARGE SCALE GENOMIC DNA]</scope>
    <source>
        <strain evidence="4 5">CBS 121593</strain>
    </source>
</reference>
<feature type="compositionally biased region" description="Acidic residues" evidence="1">
    <location>
        <begin position="313"/>
        <end position="324"/>
    </location>
</feature>
<sequence length="596" mass="68380">MGSRHTTPVQLPGFNLPLDHRPSQKRNLYELSVFPNALDPRDVEQGYAGRVSTQREITMMQIMNAIAEKPEWDRKVFDDTITDRWRTEIMESGRDVSRRMMDWIFRELRWKTEGFQRHGLFPVFDIGVVRSDTAVSPELQQALRQAVRPLETIPEDQKDYHPGSEQRVVDLVHPSLFPLVYGQTRILPDSCITRDDCLESMGEGVHLPIPPESEAGSVGRNSWHYNGLRPYSRKFQWLPCDVALNETGGCHIRSYINNLHPTQHEDLYHVVEQIIDAAIPLWDASLTKVRSYCNERIPYDHVEYLDHPRPEPEPQEDEDSDSEAFWDRHEEWRRARPIRQPEPGAFTPSRPSYTGPVDLRTRFRDDGLQIIVKLANIELTPERPDYGGGSWHIEGQLNERICATAIYYYDSHNITDSHLCFRQRATTDLSEVRYEQSHHEFLQVVYGFGPEVTGLGDTPVTQDLGSVQCRPGRLLTFPNTVQHRVAPFALADPTQPGHRKILALFLVDPHRRIISTAHVPPQQAEWARARQAAVQQALSARLPPELQHLVSQALPAAGMTGAAAQAYRQELMDERRARQRAQNTTFERGDFALCEH</sequence>
<feature type="region of interest" description="Disordered" evidence="1">
    <location>
        <begin position="337"/>
        <end position="357"/>
    </location>
</feature>
<dbReference type="InterPro" id="IPR049192">
    <property type="entry name" value="DUF4246_C"/>
</dbReference>
<accession>A0A395H641</accession>
<name>A0A395H641_9EURO</name>
<dbReference type="Pfam" id="PF14033">
    <property type="entry name" value="DUF4246"/>
    <property type="match status" value="1"/>
</dbReference>
<gene>
    <name evidence="4" type="ORF">BO80DRAFT_463040</name>
</gene>
<protein>
    <submittedName>
        <fullName evidence="4">Uncharacterized protein</fullName>
    </submittedName>
</protein>
<dbReference type="PANTHER" id="PTHR33119">
    <property type="entry name" value="IFI3P"/>
    <property type="match status" value="1"/>
</dbReference>
<evidence type="ECO:0000256" key="1">
    <source>
        <dbReference type="SAM" id="MobiDB-lite"/>
    </source>
</evidence>
<dbReference type="AlphaFoldDB" id="A0A395H641"/>
<dbReference type="EMBL" id="KZ824428">
    <property type="protein sequence ID" value="RAL03357.1"/>
    <property type="molecule type" value="Genomic_DNA"/>
</dbReference>
<keyword evidence="5" id="KW-1185">Reference proteome</keyword>
<feature type="domain" description="DUF4246" evidence="3">
    <location>
        <begin position="11"/>
        <end position="88"/>
    </location>
</feature>
<dbReference type="Proteomes" id="UP000249402">
    <property type="component" value="Unassembled WGS sequence"/>
</dbReference>
<dbReference type="InterPro" id="IPR049207">
    <property type="entry name" value="DUF4246_N"/>
</dbReference>
<proteinExistence type="predicted"/>
<evidence type="ECO:0000313" key="4">
    <source>
        <dbReference type="EMBL" id="RAL03357.1"/>
    </source>
</evidence>